<evidence type="ECO:0000313" key="2">
    <source>
        <dbReference type="EMBL" id="CAK9033184.1"/>
    </source>
</evidence>
<protein>
    <submittedName>
        <fullName evidence="2">Uncharacterized protein</fullName>
    </submittedName>
</protein>
<accession>A0ABP0L3K0</accession>
<name>A0ABP0L3K0_9DINO</name>
<gene>
    <name evidence="2" type="ORF">CCMP2556_LOCUS18971</name>
</gene>
<proteinExistence type="predicted"/>
<organism evidence="2 3">
    <name type="scientific">Durusdinium trenchii</name>
    <dbReference type="NCBI Taxonomy" id="1381693"/>
    <lineage>
        <taxon>Eukaryota</taxon>
        <taxon>Sar</taxon>
        <taxon>Alveolata</taxon>
        <taxon>Dinophyceae</taxon>
        <taxon>Suessiales</taxon>
        <taxon>Symbiodiniaceae</taxon>
        <taxon>Durusdinium</taxon>
    </lineage>
</organism>
<reference evidence="2 3" key="1">
    <citation type="submission" date="2024-02" db="EMBL/GenBank/DDBJ databases">
        <authorList>
            <person name="Chen Y."/>
            <person name="Shah S."/>
            <person name="Dougan E. K."/>
            <person name="Thang M."/>
            <person name="Chan C."/>
        </authorList>
    </citation>
    <scope>NUCLEOTIDE SEQUENCE [LARGE SCALE GENOMIC DNA]</scope>
</reference>
<evidence type="ECO:0000313" key="3">
    <source>
        <dbReference type="Proteomes" id="UP001642484"/>
    </source>
</evidence>
<evidence type="ECO:0000256" key="1">
    <source>
        <dbReference type="SAM" id="MobiDB-lite"/>
    </source>
</evidence>
<sequence>MNVSSTSPASIIPGGGMKEDHPNWNEGHECSQTNVDHTHMHFSYHHLHHRGVQAAQKNCPPASRGSNFYQNPPQDLFILGQGKLFLFVSTKMTQQSFHEMNDTI</sequence>
<comment type="caution">
    <text evidence="2">The sequence shown here is derived from an EMBL/GenBank/DDBJ whole genome shotgun (WGS) entry which is preliminary data.</text>
</comment>
<dbReference type="EMBL" id="CAXAMN010010957">
    <property type="protein sequence ID" value="CAK9033184.1"/>
    <property type="molecule type" value="Genomic_DNA"/>
</dbReference>
<keyword evidence="3" id="KW-1185">Reference proteome</keyword>
<feature type="region of interest" description="Disordered" evidence="1">
    <location>
        <begin position="1"/>
        <end position="30"/>
    </location>
</feature>
<dbReference type="Proteomes" id="UP001642484">
    <property type="component" value="Unassembled WGS sequence"/>
</dbReference>
<feature type="compositionally biased region" description="Basic and acidic residues" evidence="1">
    <location>
        <begin position="17"/>
        <end position="29"/>
    </location>
</feature>